<dbReference type="GO" id="GO:0004331">
    <property type="term" value="F:fructose-2,6-bisphosphate 2-phosphatase activity"/>
    <property type="evidence" value="ECO:0000318"/>
    <property type="project" value="GO_Central"/>
</dbReference>
<keyword evidence="1" id="KW-0378">Hydrolase</keyword>
<proteinExistence type="predicted"/>
<evidence type="ECO:0000256" key="1">
    <source>
        <dbReference type="ARBA" id="ARBA00022801"/>
    </source>
</evidence>
<dbReference type="KEGG" id="nve:5514521"/>
<evidence type="ECO:0000313" key="2">
    <source>
        <dbReference type="EMBL" id="EDO42670.1"/>
    </source>
</evidence>
<dbReference type="GO" id="GO:0045820">
    <property type="term" value="P:negative regulation of glycolytic process"/>
    <property type="evidence" value="ECO:0000318"/>
    <property type="project" value="GO_Central"/>
</dbReference>
<dbReference type="PANTHER" id="PTHR46517">
    <property type="entry name" value="FRUCTOSE-2,6-BISPHOSPHATASE TIGAR"/>
    <property type="match status" value="1"/>
</dbReference>
<dbReference type="PANTHER" id="PTHR46517:SF1">
    <property type="entry name" value="FRUCTOSE-2,6-BISPHOSPHATASE TIGAR"/>
    <property type="match status" value="1"/>
</dbReference>
<dbReference type="STRING" id="45351.A7S0Z9"/>
<dbReference type="EMBL" id="DS469562">
    <property type="protein sequence ID" value="EDO42670.1"/>
    <property type="molecule type" value="Genomic_DNA"/>
</dbReference>
<reference evidence="2 3" key="1">
    <citation type="journal article" date="2007" name="Science">
        <title>Sea anemone genome reveals ancestral eumetazoan gene repertoire and genomic organization.</title>
        <authorList>
            <person name="Putnam N.H."/>
            <person name="Srivastava M."/>
            <person name="Hellsten U."/>
            <person name="Dirks B."/>
            <person name="Chapman J."/>
            <person name="Salamov A."/>
            <person name="Terry A."/>
            <person name="Shapiro H."/>
            <person name="Lindquist E."/>
            <person name="Kapitonov V.V."/>
            <person name="Jurka J."/>
            <person name="Genikhovich G."/>
            <person name="Grigoriev I.V."/>
            <person name="Lucas S.M."/>
            <person name="Steele R.E."/>
            <person name="Finnerty J.R."/>
            <person name="Technau U."/>
            <person name="Martindale M.Q."/>
            <person name="Rokhsar D.S."/>
        </authorList>
    </citation>
    <scope>NUCLEOTIDE SEQUENCE [LARGE SCALE GENOMIC DNA]</scope>
    <source>
        <strain evidence="3">CH2 X CH6</strain>
    </source>
</reference>
<dbReference type="InterPro" id="IPR051695">
    <property type="entry name" value="Phosphoglycerate_Mutase"/>
</dbReference>
<name>A7S0Z9_NEMVE</name>
<protein>
    <recommendedName>
        <fullName evidence="4">Fructose-2,6-bisphosphatase</fullName>
    </recommendedName>
</protein>
<organism evidence="2 3">
    <name type="scientific">Nematostella vectensis</name>
    <name type="common">Starlet sea anemone</name>
    <dbReference type="NCBI Taxonomy" id="45351"/>
    <lineage>
        <taxon>Eukaryota</taxon>
        <taxon>Metazoa</taxon>
        <taxon>Cnidaria</taxon>
        <taxon>Anthozoa</taxon>
        <taxon>Hexacorallia</taxon>
        <taxon>Actiniaria</taxon>
        <taxon>Edwardsiidae</taxon>
        <taxon>Nematostella</taxon>
    </lineage>
</organism>
<dbReference type="AlphaFoldDB" id="A7S0Z9"/>
<keyword evidence="3" id="KW-1185">Reference proteome</keyword>
<evidence type="ECO:0000313" key="3">
    <source>
        <dbReference type="Proteomes" id="UP000001593"/>
    </source>
</evidence>
<sequence length="283" mass="31203">MEGKTKAEIHDFLKTFGNSHSFVPEGGESIEQLYTRTVAFVNELCGKIVHLQKKKRKCVDATHRDEAKDEHMTSACSEEDSYKKEKATHVISTCSEMDNGWEGEFTHVMSTCSTEDSHEGENVTHVISSAGGFQKNVGSRNNDIEGSKSRNVYNHPQNDGKQSHLGACAYGKETFNSAANLGNPRAPADLTLSKPVSNVLMVVHGGTIRQLVQHFKRRVPSSEFVGPTKNKLGRSVSPNTGVSRFEVWVDEASAQISFVRCTMLFDASHLEGDVDEVDIDRAL</sequence>
<gene>
    <name evidence="2" type="ORF">NEMVEDRAFT_v1g205125</name>
</gene>
<accession>A7S0Z9</accession>
<evidence type="ECO:0008006" key="4">
    <source>
        <dbReference type="Google" id="ProtNLM"/>
    </source>
</evidence>
<dbReference type="GO" id="GO:0005829">
    <property type="term" value="C:cytosol"/>
    <property type="evidence" value="ECO:0000318"/>
    <property type="project" value="GO_Central"/>
</dbReference>
<dbReference type="GO" id="GO:0043456">
    <property type="term" value="P:regulation of pentose-phosphate shunt"/>
    <property type="evidence" value="ECO:0000318"/>
    <property type="project" value="GO_Central"/>
</dbReference>
<dbReference type="InterPro" id="IPR029033">
    <property type="entry name" value="His_PPase_superfam"/>
</dbReference>
<dbReference type="InParanoid" id="A7S0Z9"/>
<dbReference type="SUPFAM" id="SSF53254">
    <property type="entry name" value="Phosphoglycerate mutase-like"/>
    <property type="match status" value="1"/>
</dbReference>
<dbReference type="Proteomes" id="UP000001593">
    <property type="component" value="Unassembled WGS sequence"/>
</dbReference>
<dbReference type="HOGENOM" id="CLU_033323_16_1_1"/>
<dbReference type="Gene3D" id="3.40.50.1240">
    <property type="entry name" value="Phosphoglycerate mutase-like"/>
    <property type="match status" value="1"/>
</dbReference>